<accession>A0AAD6D3I3</accession>
<evidence type="ECO:0000313" key="3">
    <source>
        <dbReference type="EMBL" id="KAJ5552991.1"/>
    </source>
</evidence>
<evidence type="ECO:0000313" key="4">
    <source>
        <dbReference type="Proteomes" id="UP001220324"/>
    </source>
</evidence>
<proteinExistence type="predicted"/>
<evidence type="ECO:0000259" key="2">
    <source>
        <dbReference type="Pfam" id="PF26335"/>
    </source>
</evidence>
<dbReference type="InterPro" id="IPR051478">
    <property type="entry name" value="Beta-lactamase-like_AB/R"/>
</dbReference>
<feature type="domain" description="Beta-lactamase-related" evidence="1">
    <location>
        <begin position="102"/>
        <end position="430"/>
    </location>
</feature>
<comment type="caution">
    <text evidence="3">The sequence shown here is derived from an EMBL/GenBank/DDBJ whole genome shotgun (WGS) entry which is preliminary data.</text>
</comment>
<dbReference type="PANTHER" id="PTHR22935">
    <property type="entry name" value="PENICILLIN-BINDING PROTEIN"/>
    <property type="match status" value="1"/>
</dbReference>
<organism evidence="3 4">
    <name type="scientific">Penicillium frequentans</name>
    <dbReference type="NCBI Taxonomy" id="3151616"/>
    <lineage>
        <taxon>Eukaryota</taxon>
        <taxon>Fungi</taxon>
        <taxon>Dikarya</taxon>
        <taxon>Ascomycota</taxon>
        <taxon>Pezizomycotina</taxon>
        <taxon>Eurotiomycetes</taxon>
        <taxon>Eurotiomycetidae</taxon>
        <taxon>Eurotiales</taxon>
        <taxon>Aspergillaceae</taxon>
        <taxon>Penicillium</taxon>
    </lineage>
</organism>
<dbReference type="Proteomes" id="UP001220324">
    <property type="component" value="Unassembled WGS sequence"/>
</dbReference>
<protein>
    <submittedName>
        <fullName evidence="3">Beta-lactamase/transpeptidase-like protein</fullName>
    </submittedName>
</protein>
<dbReference type="SUPFAM" id="SSF56601">
    <property type="entry name" value="beta-lactamase/transpeptidase-like"/>
    <property type="match status" value="1"/>
</dbReference>
<reference evidence="3 4" key="1">
    <citation type="journal article" date="2023" name="IMA Fungus">
        <title>Comparative genomic study of the Penicillium genus elucidates a diverse pangenome and 15 lateral gene transfer events.</title>
        <authorList>
            <person name="Petersen C."/>
            <person name="Sorensen T."/>
            <person name="Nielsen M.R."/>
            <person name="Sondergaard T.E."/>
            <person name="Sorensen J.L."/>
            <person name="Fitzpatrick D.A."/>
            <person name="Frisvad J.C."/>
            <person name="Nielsen K.L."/>
        </authorList>
    </citation>
    <scope>NUCLEOTIDE SEQUENCE [LARGE SCALE GENOMIC DNA]</scope>
    <source>
        <strain evidence="3 4">IBT 35679</strain>
    </source>
</reference>
<dbReference type="Gene3D" id="3.40.710.10">
    <property type="entry name" value="DD-peptidase/beta-lactamase superfamily"/>
    <property type="match status" value="1"/>
</dbReference>
<dbReference type="InterPro" id="IPR012338">
    <property type="entry name" value="Beta-lactam/transpept-like"/>
</dbReference>
<dbReference type="AlphaFoldDB" id="A0AAD6D3I3"/>
<feature type="domain" description="Beta-lactamase-like ARB-00930-like C-terminal" evidence="2">
    <location>
        <begin position="449"/>
        <end position="606"/>
    </location>
</feature>
<dbReference type="InterPro" id="IPR058664">
    <property type="entry name" value="ARB_00930-like_C"/>
</dbReference>
<dbReference type="PANTHER" id="PTHR22935:SF97">
    <property type="entry name" value="BETA-LACTAMASE-RELATED DOMAIN-CONTAINING PROTEIN"/>
    <property type="match status" value="1"/>
</dbReference>
<dbReference type="Pfam" id="PF00144">
    <property type="entry name" value="Beta-lactamase"/>
    <property type="match status" value="1"/>
</dbReference>
<evidence type="ECO:0000259" key="1">
    <source>
        <dbReference type="Pfam" id="PF00144"/>
    </source>
</evidence>
<dbReference type="InterPro" id="IPR001466">
    <property type="entry name" value="Beta-lactam-related"/>
</dbReference>
<dbReference type="Pfam" id="PF26335">
    <property type="entry name" value="ARB_00930_C"/>
    <property type="match status" value="1"/>
</dbReference>
<sequence>MQSPSKYIALLMTYGAVGFADYLGPTYPPPIDLSSQQSLVTAAWENLTATLDSYLKYNPSGSATAVISGIQNTTFSTNLFSIHDPNAAKLQYHWTSPEIASSKNGTNKVNGDSIYRMASATKLYTTYAGMVTLSEDEWNLPLTQINPLFAEAVAKSEDPIWHVGWDKVTPWALASQISGIPRQGWPALDTLYNFTIYDYLGLPTEDPVTAWGLPPTDITTLGPCWNPKEPCNGPDLIRSVRDQPPAFLPWQTPMYANDNFMMLGLMISNITGQSMSDIYQKVIFDPLNLTSSFSSPPTSSADLARSVIAGPPESGFLVDVPVTTPSGGLLTSSNDLAKFGIAILNSTLLPSNTTRKWMKPHSHTASLTYSLGAPWEIIRYLNPSTGKVTDLYTKLGDSGYYGANIVLIPDYNAGFSILAASTGAQRDAATNLILDSITSTILPALEAQAALEATRNYVGTYESTDSTLNSSITVAFNQSSVITSKSGLSITRWISNGTDVLASDLFLGGRPRLLLSIPKQTGDGKKGQVAFQVTPQPQLWSYFASGAKRLDTVGPFTGQYNTNYDWLVADAAHYAGLGMNLLVFDVDQVGNATSLRPAAQRVTLQKK</sequence>
<dbReference type="EMBL" id="JAQIZZ010000002">
    <property type="protein sequence ID" value="KAJ5552991.1"/>
    <property type="molecule type" value="Genomic_DNA"/>
</dbReference>
<gene>
    <name evidence="3" type="ORF">N7494_002369</name>
</gene>
<name>A0AAD6D3I3_9EURO</name>
<keyword evidence="4" id="KW-1185">Reference proteome</keyword>